<gene>
    <name evidence="1" type="ORF">CK503_01800</name>
</gene>
<proteinExistence type="predicted"/>
<dbReference type="AlphaFoldDB" id="A0A2A2GFW1"/>
<protein>
    <submittedName>
        <fullName evidence="1">Uncharacterized protein</fullName>
    </submittedName>
</protein>
<accession>A0A2A2GFW1</accession>
<sequence length="122" mass="14544">MKWYKNKKGFIRKDEAFFSPRVPGMRTLFPAKVLLRAINRGPKGIEYQIQYENWPKSTQNGVMRTFTKRVILLTESLRKRSKRREEQREIFQDLLAFGEVDSQADIDRKFDCSRAWVSKVLK</sequence>
<dbReference type="Proteomes" id="UP000218831">
    <property type="component" value="Unassembled WGS sequence"/>
</dbReference>
<organism evidence="1 2">
    <name type="scientific">Fodinibius salipaludis</name>
    <dbReference type="NCBI Taxonomy" id="2032627"/>
    <lineage>
        <taxon>Bacteria</taxon>
        <taxon>Pseudomonadati</taxon>
        <taxon>Balneolota</taxon>
        <taxon>Balneolia</taxon>
        <taxon>Balneolales</taxon>
        <taxon>Balneolaceae</taxon>
        <taxon>Fodinibius</taxon>
    </lineage>
</organism>
<evidence type="ECO:0000313" key="1">
    <source>
        <dbReference type="EMBL" id="PAU95817.1"/>
    </source>
</evidence>
<name>A0A2A2GFW1_9BACT</name>
<reference evidence="1 2" key="1">
    <citation type="submission" date="2017-08" db="EMBL/GenBank/DDBJ databases">
        <title>Aliifodinibius alkalisoli sp. nov., isolated from saline alkaline soil.</title>
        <authorList>
            <person name="Liu D."/>
            <person name="Zhang G."/>
        </authorList>
    </citation>
    <scope>NUCLEOTIDE SEQUENCE [LARGE SCALE GENOMIC DNA]</scope>
    <source>
        <strain evidence="1 2">WN023</strain>
    </source>
</reference>
<comment type="caution">
    <text evidence="1">The sequence shown here is derived from an EMBL/GenBank/DDBJ whole genome shotgun (WGS) entry which is preliminary data.</text>
</comment>
<dbReference type="EMBL" id="NSKE01000001">
    <property type="protein sequence ID" value="PAU95817.1"/>
    <property type="molecule type" value="Genomic_DNA"/>
</dbReference>
<evidence type="ECO:0000313" key="2">
    <source>
        <dbReference type="Proteomes" id="UP000218831"/>
    </source>
</evidence>
<keyword evidence="2" id="KW-1185">Reference proteome</keyword>